<keyword evidence="2" id="KW-1185">Reference proteome</keyword>
<organism evidence="1 2">
    <name type="scientific">Stanieria cyanosphaera (strain ATCC 29371 / PCC 7437)</name>
    <dbReference type="NCBI Taxonomy" id="111780"/>
    <lineage>
        <taxon>Bacteria</taxon>
        <taxon>Bacillati</taxon>
        <taxon>Cyanobacteriota</taxon>
        <taxon>Cyanophyceae</taxon>
        <taxon>Pleurocapsales</taxon>
        <taxon>Dermocarpellaceae</taxon>
        <taxon>Stanieria</taxon>
    </lineage>
</organism>
<dbReference type="STRING" id="111780.Sta7437_0996"/>
<dbReference type="KEGG" id="scs:Sta7437_0996"/>
<evidence type="ECO:0008006" key="3">
    <source>
        <dbReference type="Google" id="ProtNLM"/>
    </source>
</evidence>
<evidence type="ECO:0000313" key="1">
    <source>
        <dbReference type="EMBL" id="AFZ34576.1"/>
    </source>
</evidence>
<accession>K9XRA5</accession>
<dbReference type="RefSeq" id="WP_015192249.1">
    <property type="nucleotide sequence ID" value="NC_019748.1"/>
</dbReference>
<dbReference type="Proteomes" id="UP000010473">
    <property type="component" value="Chromosome"/>
</dbReference>
<reference evidence="2" key="1">
    <citation type="journal article" date="2013" name="Proc. Natl. Acad. Sci. U.S.A.">
        <title>Improving the coverage of the cyanobacterial phylum using diversity-driven genome sequencing.</title>
        <authorList>
            <person name="Shih P.M."/>
            <person name="Wu D."/>
            <person name="Latifi A."/>
            <person name="Axen S.D."/>
            <person name="Fewer D.P."/>
            <person name="Talla E."/>
            <person name="Calteau A."/>
            <person name="Cai F."/>
            <person name="Tandeau de Marsac N."/>
            <person name="Rippka R."/>
            <person name="Herdman M."/>
            <person name="Sivonen K."/>
            <person name="Coursin T."/>
            <person name="Laurent T."/>
            <person name="Goodwin L."/>
            <person name="Nolan M."/>
            <person name="Davenport K.W."/>
            <person name="Han C.S."/>
            <person name="Rubin E.M."/>
            <person name="Eisen J.A."/>
            <person name="Woyke T."/>
            <person name="Gugger M."/>
            <person name="Kerfeld C.A."/>
        </authorList>
    </citation>
    <scope>NUCLEOTIDE SEQUENCE [LARGE SCALE GENOMIC DNA]</scope>
    <source>
        <strain evidence="2">ATCC 29371 / PCC 7437</strain>
    </source>
</reference>
<dbReference type="AlphaFoldDB" id="K9XRA5"/>
<protein>
    <recommendedName>
        <fullName evidence="3">RiPP</fullName>
    </recommendedName>
</protein>
<sequence length="55" mass="6094">MTAKKIYSPMKITQLGNLDELTQLGLGKSGPDTDGQNQQGNMNFIMMNMDMTPFP</sequence>
<dbReference type="EMBL" id="CP003653">
    <property type="protein sequence ID" value="AFZ34576.1"/>
    <property type="molecule type" value="Genomic_DNA"/>
</dbReference>
<proteinExistence type="predicted"/>
<evidence type="ECO:0000313" key="2">
    <source>
        <dbReference type="Proteomes" id="UP000010473"/>
    </source>
</evidence>
<name>K9XRA5_STAC7</name>
<gene>
    <name evidence="1" type="ordered locus">Sta7437_0996</name>
</gene>
<dbReference type="HOGENOM" id="CLU_3030212_0_0_3"/>